<gene>
    <name evidence="5" type="ORF">JOC83_001593</name>
</gene>
<comment type="catalytic activity">
    <reaction evidence="1 3">
        <text>a uridine in RNA = a pseudouridine in RNA</text>
        <dbReference type="Rhea" id="RHEA:48348"/>
        <dbReference type="Rhea" id="RHEA-COMP:12068"/>
        <dbReference type="Rhea" id="RHEA-COMP:12069"/>
        <dbReference type="ChEBI" id="CHEBI:65314"/>
        <dbReference type="ChEBI" id="CHEBI:65315"/>
    </reaction>
</comment>
<feature type="domain" description="Pseudouridine synthase RsuA/RluA-like" evidence="4">
    <location>
        <begin position="93"/>
        <end position="246"/>
    </location>
</feature>
<keyword evidence="3 5" id="KW-0413">Isomerase</keyword>
<dbReference type="PROSITE" id="PS01129">
    <property type="entry name" value="PSI_RLU"/>
    <property type="match status" value="1"/>
</dbReference>
<evidence type="ECO:0000259" key="4">
    <source>
        <dbReference type="Pfam" id="PF00849"/>
    </source>
</evidence>
<dbReference type="InterPro" id="IPR050188">
    <property type="entry name" value="RluA_PseudoU_synthase"/>
</dbReference>
<dbReference type="EMBL" id="JAFBFC010000002">
    <property type="protein sequence ID" value="MBM7702759.1"/>
    <property type="molecule type" value="Genomic_DNA"/>
</dbReference>
<dbReference type="Pfam" id="PF00849">
    <property type="entry name" value="PseudoU_synth_2"/>
    <property type="match status" value="1"/>
</dbReference>
<comment type="caution">
    <text evidence="5">The sequence shown here is derived from an EMBL/GenBank/DDBJ whole genome shotgun (WGS) entry which is preliminary data.</text>
</comment>
<proteinExistence type="inferred from homology"/>
<name>A0ABS2QTF4_9BACI</name>
<dbReference type="InterPro" id="IPR006224">
    <property type="entry name" value="PsdUridine_synth_RluA-like_CS"/>
</dbReference>
<organism evidence="5 6">
    <name type="scientific">Priestia iocasae</name>
    <dbReference type="NCBI Taxonomy" id="2291674"/>
    <lineage>
        <taxon>Bacteria</taxon>
        <taxon>Bacillati</taxon>
        <taxon>Bacillota</taxon>
        <taxon>Bacilli</taxon>
        <taxon>Bacillales</taxon>
        <taxon>Bacillaceae</taxon>
        <taxon>Priestia</taxon>
    </lineage>
</organism>
<dbReference type="RefSeq" id="WP_205185983.1">
    <property type="nucleotide sequence ID" value="NZ_JAFBFC010000002.1"/>
</dbReference>
<dbReference type="Gene3D" id="3.30.2350.10">
    <property type="entry name" value="Pseudouridine synthase"/>
    <property type="match status" value="1"/>
</dbReference>
<dbReference type="GO" id="GO:0160140">
    <property type="term" value="F:23S rRNA pseudouridine(1911/1915/1917) synthase activity"/>
    <property type="evidence" value="ECO:0007669"/>
    <property type="project" value="UniProtKB-EC"/>
</dbReference>
<keyword evidence="6" id="KW-1185">Reference proteome</keyword>
<evidence type="ECO:0000256" key="3">
    <source>
        <dbReference type="RuleBase" id="RU362028"/>
    </source>
</evidence>
<comment type="similarity">
    <text evidence="2 3">Belongs to the pseudouridine synthase RluA family.</text>
</comment>
<accession>A0ABS2QTF4</accession>
<dbReference type="SUPFAM" id="SSF55120">
    <property type="entry name" value="Pseudouridine synthase"/>
    <property type="match status" value="1"/>
</dbReference>
<evidence type="ECO:0000313" key="5">
    <source>
        <dbReference type="EMBL" id="MBM7702759.1"/>
    </source>
</evidence>
<evidence type="ECO:0000256" key="2">
    <source>
        <dbReference type="ARBA" id="ARBA00010876"/>
    </source>
</evidence>
<dbReference type="Proteomes" id="UP000809829">
    <property type="component" value="Unassembled WGS sequence"/>
</dbReference>
<evidence type="ECO:0000313" key="6">
    <source>
        <dbReference type="Proteomes" id="UP000809829"/>
    </source>
</evidence>
<evidence type="ECO:0000256" key="1">
    <source>
        <dbReference type="ARBA" id="ARBA00000073"/>
    </source>
</evidence>
<dbReference type="InterPro" id="IPR020103">
    <property type="entry name" value="PsdUridine_synth_cat_dom_sf"/>
</dbReference>
<dbReference type="PANTHER" id="PTHR21600:SF71">
    <property type="entry name" value="PSEUDOURIDINE SYNTHASE"/>
    <property type="match status" value="1"/>
</dbReference>
<dbReference type="NCBIfam" id="TIGR00005">
    <property type="entry name" value="rluA_subfam"/>
    <property type="match status" value="1"/>
</dbReference>
<dbReference type="PANTHER" id="PTHR21600">
    <property type="entry name" value="MITOCHONDRIAL RNA PSEUDOURIDINE SYNTHASE"/>
    <property type="match status" value="1"/>
</dbReference>
<dbReference type="InterPro" id="IPR006225">
    <property type="entry name" value="PsdUridine_synth_RluC/D"/>
</dbReference>
<reference evidence="5 6" key="1">
    <citation type="submission" date="2021-01" db="EMBL/GenBank/DDBJ databases">
        <title>Genomic Encyclopedia of Type Strains, Phase IV (KMG-IV): sequencing the most valuable type-strain genomes for metagenomic binning, comparative biology and taxonomic classification.</title>
        <authorList>
            <person name="Goeker M."/>
        </authorList>
    </citation>
    <scope>NUCLEOTIDE SEQUENCE [LARGE SCALE GENOMIC DNA]</scope>
    <source>
        <strain evidence="5 6">DSM 104297</strain>
    </source>
</reference>
<sequence length="308" mass="35829">MTLMKKGEWIEEIIPSNWENHTVEDYLKQRWNMPRKTLHIYRMEKKVTVNEKTVPWTTLLNKHDKVQMHVYEPEHYDMIATPIALDVIYEDEHILIMNKPIHMDTHPSSNEQTNTLTNAAAAYFNEQDLLTQPRHVHRLDKDTSGAILFTKYPLANALFDQLLANRHIKRTYIALVHGIIRQDKGSIKGNIGRDRHHPTRRRVSASGQHALTNYRVLFRDVKRNVTLVELSLETGRTHQIRVHMSHLGHPLVGDTLYGGQKLKNQQQSLHAVQMTFKHAITNKNIQVAASVSQEQFQPYQSIIAKTYF</sequence>
<comment type="function">
    <text evidence="3">Responsible for synthesis of pseudouridine from uracil.</text>
</comment>
<dbReference type="InterPro" id="IPR006145">
    <property type="entry name" value="PsdUridine_synth_RsuA/RluA"/>
</dbReference>
<dbReference type="EC" id="5.4.99.-" evidence="3"/>
<dbReference type="CDD" id="cd02869">
    <property type="entry name" value="PseudoU_synth_RluA_like"/>
    <property type="match status" value="1"/>
</dbReference>
<protein>
    <recommendedName>
        <fullName evidence="3">Pseudouridine synthase</fullName>
        <ecNumber evidence="3">5.4.99.-</ecNumber>
    </recommendedName>
</protein>